<organism evidence="2 3">
    <name type="scientific">Metabacillus litoralis</name>
    <dbReference type="NCBI Taxonomy" id="152268"/>
    <lineage>
        <taxon>Bacteria</taxon>
        <taxon>Bacillati</taxon>
        <taxon>Bacillota</taxon>
        <taxon>Bacilli</taxon>
        <taxon>Bacillales</taxon>
        <taxon>Bacillaceae</taxon>
        <taxon>Metabacillus</taxon>
    </lineage>
</organism>
<reference evidence="2 3" key="1">
    <citation type="journal article" date="2005" name="Int. J. Syst. Evol. Microbiol.">
        <title>Bacillus litoralis sp. nov., isolated from a tidal flat of the Yellow Sea in Korea.</title>
        <authorList>
            <person name="Yoon J.H."/>
            <person name="Oh T.K."/>
        </authorList>
    </citation>
    <scope>NUCLEOTIDE SEQUENCE [LARGE SCALE GENOMIC DNA]</scope>
    <source>
        <strain evidence="2 3">SW-211</strain>
    </source>
</reference>
<protein>
    <submittedName>
        <fullName evidence="2">Uncharacterized protein</fullName>
    </submittedName>
</protein>
<feature type="transmembrane region" description="Helical" evidence="1">
    <location>
        <begin position="34"/>
        <end position="53"/>
    </location>
</feature>
<evidence type="ECO:0000256" key="1">
    <source>
        <dbReference type="SAM" id="Phobius"/>
    </source>
</evidence>
<gene>
    <name evidence="2" type="ORF">FS935_10985</name>
</gene>
<feature type="transmembrane region" description="Helical" evidence="1">
    <location>
        <begin position="10"/>
        <end position="28"/>
    </location>
</feature>
<accession>A0A5C6W3T3</accession>
<evidence type="ECO:0000313" key="2">
    <source>
        <dbReference type="EMBL" id="TXC90456.1"/>
    </source>
</evidence>
<dbReference type="Proteomes" id="UP000321363">
    <property type="component" value="Unassembled WGS sequence"/>
</dbReference>
<dbReference type="RefSeq" id="WP_158638597.1">
    <property type="nucleotide sequence ID" value="NZ_VOQF01000006.1"/>
</dbReference>
<comment type="caution">
    <text evidence="2">The sequence shown here is derived from an EMBL/GenBank/DDBJ whole genome shotgun (WGS) entry which is preliminary data.</text>
</comment>
<sequence length="62" mass="7417">MKFIIKYEKFFYFGIVLLMILTSLTLKSPEIKNTLSAIFFSLVFIIRIAVYKYSKKEKRDLD</sequence>
<keyword evidence="1" id="KW-0812">Transmembrane</keyword>
<keyword evidence="1" id="KW-0472">Membrane</keyword>
<evidence type="ECO:0000313" key="3">
    <source>
        <dbReference type="Proteomes" id="UP000321363"/>
    </source>
</evidence>
<name>A0A5C6W3T3_9BACI</name>
<keyword evidence="1" id="KW-1133">Transmembrane helix</keyword>
<dbReference type="EMBL" id="VOQF01000006">
    <property type="protein sequence ID" value="TXC90456.1"/>
    <property type="molecule type" value="Genomic_DNA"/>
</dbReference>
<proteinExistence type="predicted"/>
<dbReference type="AlphaFoldDB" id="A0A5C6W3T3"/>
<keyword evidence="3" id="KW-1185">Reference proteome</keyword>